<sequence>MMERIKMNVHQIQYTDISFPLAYTIPFCFKYAHSKGYPTCELQGCMNHTNTS</sequence>
<proteinExistence type="predicted"/>
<organism evidence="1">
    <name type="scientific">Anguilla anguilla</name>
    <name type="common">European freshwater eel</name>
    <name type="synonym">Muraena anguilla</name>
    <dbReference type="NCBI Taxonomy" id="7936"/>
    <lineage>
        <taxon>Eukaryota</taxon>
        <taxon>Metazoa</taxon>
        <taxon>Chordata</taxon>
        <taxon>Craniata</taxon>
        <taxon>Vertebrata</taxon>
        <taxon>Euteleostomi</taxon>
        <taxon>Actinopterygii</taxon>
        <taxon>Neopterygii</taxon>
        <taxon>Teleostei</taxon>
        <taxon>Anguilliformes</taxon>
        <taxon>Anguillidae</taxon>
        <taxon>Anguilla</taxon>
    </lineage>
</organism>
<evidence type="ECO:0000313" key="1">
    <source>
        <dbReference type="EMBL" id="JAI01946.1"/>
    </source>
</evidence>
<protein>
    <submittedName>
        <fullName evidence="1">Uncharacterized protein</fullName>
    </submittedName>
</protein>
<dbReference type="EMBL" id="GBXM01006632">
    <property type="protein sequence ID" value="JAI01946.1"/>
    <property type="molecule type" value="Transcribed_RNA"/>
</dbReference>
<reference evidence="1" key="1">
    <citation type="submission" date="2014-11" db="EMBL/GenBank/DDBJ databases">
        <authorList>
            <person name="Amaro Gonzalez C."/>
        </authorList>
    </citation>
    <scope>NUCLEOTIDE SEQUENCE</scope>
</reference>
<reference evidence="1" key="2">
    <citation type="journal article" date="2015" name="Fish Shellfish Immunol.">
        <title>Early steps in the European eel (Anguilla anguilla)-Vibrio vulnificus interaction in the gills: Role of the RtxA13 toxin.</title>
        <authorList>
            <person name="Callol A."/>
            <person name="Pajuelo D."/>
            <person name="Ebbesson L."/>
            <person name="Teles M."/>
            <person name="MacKenzie S."/>
            <person name="Amaro C."/>
        </authorList>
    </citation>
    <scope>NUCLEOTIDE SEQUENCE</scope>
</reference>
<accession>A0A0E9XJD3</accession>
<name>A0A0E9XJD3_ANGAN</name>
<dbReference type="AlphaFoldDB" id="A0A0E9XJD3"/>